<dbReference type="AlphaFoldDB" id="A0ABC8RHR7"/>
<comment type="caution">
    <text evidence="1">The sequence shown here is derived from an EMBL/GenBank/DDBJ whole genome shotgun (WGS) entry which is preliminary data.</text>
</comment>
<protein>
    <recommendedName>
        <fullName evidence="3">Organ specific protein</fullName>
    </recommendedName>
</protein>
<keyword evidence="2" id="KW-1185">Reference proteome</keyword>
<proteinExistence type="predicted"/>
<dbReference type="PANTHER" id="PTHR33731:SF17">
    <property type="entry name" value="ORGAN-SPECIFIC PROTEIN P4-LIKE"/>
    <property type="match status" value="1"/>
</dbReference>
<reference evidence="1 2" key="1">
    <citation type="submission" date="2024-02" db="EMBL/GenBank/DDBJ databases">
        <authorList>
            <person name="Vignale AGUSTIN F."/>
            <person name="Sosa J E."/>
            <person name="Modenutti C."/>
        </authorList>
    </citation>
    <scope>NUCLEOTIDE SEQUENCE [LARGE SCALE GENOMIC DNA]</scope>
</reference>
<gene>
    <name evidence="1" type="ORF">ILEXP_LOCUS10266</name>
</gene>
<dbReference type="Proteomes" id="UP001642360">
    <property type="component" value="Unassembled WGS sequence"/>
</dbReference>
<dbReference type="EMBL" id="CAUOFW020001236">
    <property type="protein sequence ID" value="CAK9142584.1"/>
    <property type="molecule type" value="Genomic_DNA"/>
</dbReference>
<name>A0ABC8RHR7_9AQUA</name>
<organism evidence="1 2">
    <name type="scientific">Ilex paraguariensis</name>
    <name type="common">yerba mate</name>
    <dbReference type="NCBI Taxonomy" id="185542"/>
    <lineage>
        <taxon>Eukaryota</taxon>
        <taxon>Viridiplantae</taxon>
        <taxon>Streptophyta</taxon>
        <taxon>Embryophyta</taxon>
        <taxon>Tracheophyta</taxon>
        <taxon>Spermatophyta</taxon>
        <taxon>Magnoliopsida</taxon>
        <taxon>eudicotyledons</taxon>
        <taxon>Gunneridae</taxon>
        <taxon>Pentapetalae</taxon>
        <taxon>asterids</taxon>
        <taxon>campanulids</taxon>
        <taxon>Aquifoliales</taxon>
        <taxon>Aquifoliaceae</taxon>
        <taxon>Ilex</taxon>
    </lineage>
</organism>
<sequence length="120" mass="13814">MNSLTFSQSLCFNKLEDMRSFPAFILLLSLFLFANLSNARKEPGEYWNSIMNGEPMPKAIKDLLLHQDPASQSTTSETMNLKPFIRDFDSRPSVIIYHTHIRTPRRVVKPSQMTINPLLD</sequence>
<evidence type="ECO:0000313" key="2">
    <source>
        <dbReference type="Proteomes" id="UP001642360"/>
    </source>
</evidence>
<dbReference type="InterPro" id="IPR024489">
    <property type="entry name" value="Organ_specific_prot"/>
</dbReference>
<accession>A0ABC8RHR7</accession>
<dbReference type="PANTHER" id="PTHR33731">
    <property type="entry name" value="PROTEIN, PUTATIVE-RELATED"/>
    <property type="match status" value="1"/>
</dbReference>
<evidence type="ECO:0008006" key="3">
    <source>
        <dbReference type="Google" id="ProtNLM"/>
    </source>
</evidence>
<evidence type="ECO:0000313" key="1">
    <source>
        <dbReference type="EMBL" id="CAK9142584.1"/>
    </source>
</evidence>
<dbReference type="Pfam" id="PF10950">
    <property type="entry name" value="Organ_specific"/>
    <property type="match status" value="1"/>
</dbReference>